<feature type="transmembrane region" description="Helical" evidence="7">
    <location>
        <begin position="223"/>
        <end position="241"/>
    </location>
</feature>
<dbReference type="EMBL" id="MHLI01000015">
    <property type="protein sequence ID" value="OGZ05143.1"/>
    <property type="molecule type" value="Genomic_DNA"/>
</dbReference>
<comment type="caution">
    <text evidence="9">The sequence shown here is derived from an EMBL/GenBank/DDBJ whole genome shotgun (WGS) entry which is preliminary data.</text>
</comment>
<organism evidence="9 10">
    <name type="scientific">Candidatus Lloydbacteria bacterium RIFCSPHIGHO2_01_FULL_49_22</name>
    <dbReference type="NCBI Taxonomy" id="1798658"/>
    <lineage>
        <taxon>Bacteria</taxon>
        <taxon>Candidatus Lloydiibacteriota</taxon>
    </lineage>
</organism>
<dbReference type="InterPro" id="IPR004358">
    <property type="entry name" value="Sig_transdc_His_kin-like_C"/>
</dbReference>
<feature type="transmembrane region" description="Helical" evidence="7">
    <location>
        <begin position="131"/>
        <end position="148"/>
    </location>
</feature>
<dbReference type="PRINTS" id="PR00344">
    <property type="entry name" value="BCTRLSENSOR"/>
</dbReference>
<proteinExistence type="predicted"/>
<evidence type="ECO:0000256" key="3">
    <source>
        <dbReference type="ARBA" id="ARBA00022553"/>
    </source>
</evidence>
<dbReference type="InterPro" id="IPR005467">
    <property type="entry name" value="His_kinase_dom"/>
</dbReference>
<dbReference type="Proteomes" id="UP000177122">
    <property type="component" value="Unassembled WGS sequence"/>
</dbReference>
<comment type="catalytic activity">
    <reaction evidence="1">
        <text>ATP + protein L-histidine = ADP + protein N-phospho-L-histidine.</text>
        <dbReference type="EC" id="2.7.13.3"/>
    </reaction>
</comment>
<dbReference type="SMART" id="SM00387">
    <property type="entry name" value="HATPase_c"/>
    <property type="match status" value="1"/>
</dbReference>
<evidence type="ECO:0000256" key="5">
    <source>
        <dbReference type="ARBA" id="ARBA00022777"/>
    </source>
</evidence>
<dbReference type="EC" id="2.7.13.3" evidence="2"/>
<feature type="transmembrane region" description="Helical" evidence="7">
    <location>
        <begin position="168"/>
        <end position="190"/>
    </location>
</feature>
<dbReference type="FunFam" id="3.30.565.10:FF:000006">
    <property type="entry name" value="Sensor histidine kinase WalK"/>
    <property type="match status" value="1"/>
</dbReference>
<keyword evidence="4" id="KW-0808">Transferase</keyword>
<feature type="transmembrane region" description="Helical" evidence="7">
    <location>
        <begin position="60"/>
        <end position="83"/>
    </location>
</feature>
<feature type="transmembrane region" description="Helical" evidence="7">
    <location>
        <begin position="196"/>
        <end position="216"/>
    </location>
</feature>
<keyword evidence="6" id="KW-0902">Two-component regulatory system</keyword>
<dbReference type="AlphaFoldDB" id="A0A1G2CUU9"/>
<dbReference type="SMART" id="SM00388">
    <property type="entry name" value="HisKA"/>
    <property type="match status" value="1"/>
</dbReference>
<dbReference type="InterPro" id="IPR003661">
    <property type="entry name" value="HisK_dim/P_dom"/>
</dbReference>
<evidence type="ECO:0000256" key="4">
    <source>
        <dbReference type="ARBA" id="ARBA00022679"/>
    </source>
</evidence>
<evidence type="ECO:0000256" key="1">
    <source>
        <dbReference type="ARBA" id="ARBA00000085"/>
    </source>
</evidence>
<dbReference type="Pfam" id="PF00512">
    <property type="entry name" value="HisKA"/>
    <property type="match status" value="1"/>
</dbReference>
<keyword evidence="3" id="KW-0597">Phosphoprotein</keyword>
<dbReference type="InterPro" id="IPR036097">
    <property type="entry name" value="HisK_dim/P_sf"/>
</dbReference>
<evidence type="ECO:0000256" key="7">
    <source>
        <dbReference type="SAM" id="Phobius"/>
    </source>
</evidence>
<accession>A0A1G2CUU9</accession>
<evidence type="ECO:0000313" key="10">
    <source>
        <dbReference type="Proteomes" id="UP000177122"/>
    </source>
</evidence>
<keyword evidence="7" id="KW-0472">Membrane</keyword>
<dbReference type="Gene3D" id="1.10.287.130">
    <property type="match status" value="1"/>
</dbReference>
<dbReference type="CDD" id="cd00082">
    <property type="entry name" value="HisKA"/>
    <property type="match status" value="1"/>
</dbReference>
<keyword evidence="7" id="KW-1133">Transmembrane helix</keyword>
<feature type="domain" description="Histidine kinase" evidence="8">
    <location>
        <begin position="317"/>
        <end position="539"/>
    </location>
</feature>
<dbReference type="PROSITE" id="PS50109">
    <property type="entry name" value="HIS_KIN"/>
    <property type="match status" value="1"/>
</dbReference>
<feature type="transmembrane region" description="Helical" evidence="7">
    <location>
        <begin position="6"/>
        <end position="22"/>
    </location>
</feature>
<evidence type="ECO:0000256" key="2">
    <source>
        <dbReference type="ARBA" id="ARBA00012438"/>
    </source>
</evidence>
<dbReference type="SUPFAM" id="SSF55874">
    <property type="entry name" value="ATPase domain of HSP90 chaperone/DNA topoisomerase II/histidine kinase"/>
    <property type="match status" value="1"/>
</dbReference>
<dbReference type="Gene3D" id="3.30.565.10">
    <property type="entry name" value="Histidine kinase-like ATPase, C-terminal domain"/>
    <property type="match status" value="1"/>
</dbReference>
<dbReference type="PANTHER" id="PTHR43711:SF31">
    <property type="entry name" value="HISTIDINE KINASE"/>
    <property type="match status" value="1"/>
</dbReference>
<feature type="transmembrane region" description="Helical" evidence="7">
    <location>
        <begin position="253"/>
        <end position="270"/>
    </location>
</feature>
<sequence>MLSLTIAIIILNLSLGLAILVQSKRGVDAGVFFLITLAFSALTIANYLSLTTDPNVALYWVRAEMFIAAWHTFLFFVFVHAFAKSHFEYSLKHSLIFTVPFIIILVISVSPYLFSAVALNKNGLVETIPGNLFPVFALWLLGTMFLSMRRVVINFRSSTGTLRSQWKYLLIGSCSTYLLLIIFNFILGGFLQNTRFLAYTPIFSLPILFATAYAIVKHNLFDIKVLATQAFVTIISIFYLVRIVVATTMTDRVIGGVIFVTTVFFGFLLIRSVKEEIRAREKIALMAKSLTDTNWELAKSNEQLRIIDKRKSEFVSIVSHQLRTPITAMKGYSSLLLEDSYGPITDAVRAPIEKIFVSSKRLAEMVTDFLNISKIEQGTMTYTLTPVDVGTMITDLTEEFIPVARLKNIRLQADVPTSEKFIVNADDGKLRQVLSNLIDNSIKYTPQGGVDISVETLLERDLILIKIKDTGIGLSQEDIHHLFGKFTRGSEGQRHNTDGSGLGLYVAKKMLEAQGGNVWVDSEGPGKGSTFIIELHKEGEN</sequence>
<evidence type="ECO:0000256" key="6">
    <source>
        <dbReference type="ARBA" id="ARBA00023012"/>
    </source>
</evidence>
<gene>
    <name evidence="9" type="ORF">A2845_02380</name>
</gene>
<reference evidence="9 10" key="1">
    <citation type="journal article" date="2016" name="Nat. Commun.">
        <title>Thousands of microbial genomes shed light on interconnected biogeochemical processes in an aquifer system.</title>
        <authorList>
            <person name="Anantharaman K."/>
            <person name="Brown C.T."/>
            <person name="Hug L.A."/>
            <person name="Sharon I."/>
            <person name="Castelle C.J."/>
            <person name="Probst A.J."/>
            <person name="Thomas B.C."/>
            <person name="Singh A."/>
            <person name="Wilkins M.J."/>
            <person name="Karaoz U."/>
            <person name="Brodie E.L."/>
            <person name="Williams K.H."/>
            <person name="Hubbard S.S."/>
            <person name="Banfield J.F."/>
        </authorList>
    </citation>
    <scope>NUCLEOTIDE SEQUENCE [LARGE SCALE GENOMIC DNA]</scope>
</reference>
<dbReference type="GO" id="GO:0000155">
    <property type="term" value="F:phosphorelay sensor kinase activity"/>
    <property type="evidence" value="ECO:0007669"/>
    <property type="project" value="InterPro"/>
</dbReference>
<feature type="transmembrane region" description="Helical" evidence="7">
    <location>
        <begin position="95"/>
        <end position="119"/>
    </location>
</feature>
<dbReference type="SUPFAM" id="SSF47384">
    <property type="entry name" value="Homodimeric domain of signal transducing histidine kinase"/>
    <property type="match status" value="1"/>
</dbReference>
<dbReference type="InterPro" id="IPR050736">
    <property type="entry name" value="Sensor_HK_Regulatory"/>
</dbReference>
<keyword evidence="7" id="KW-0812">Transmembrane</keyword>
<dbReference type="InterPro" id="IPR003594">
    <property type="entry name" value="HATPase_dom"/>
</dbReference>
<protein>
    <recommendedName>
        <fullName evidence="2">histidine kinase</fullName>
        <ecNumber evidence="2">2.7.13.3</ecNumber>
    </recommendedName>
</protein>
<evidence type="ECO:0000259" key="8">
    <source>
        <dbReference type="PROSITE" id="PS50109"/>
    </source>
</evidence>
<dbReference type="PANTHER" id="PTHR43711">
    <property type="entry name" value="TWO-COMPONENT HISTIDINE KINASE"/>
    <property type="match status" value="1"/>
</dbReference>
<feature type="transmembrane region" description="Helical" evidence="7">
    <location>
        <begin position="29"/>
        <end position="48"/>
    </location>
</feature>
<name>A0A1G2CUU9_9BACT</name>
<keyword evidence="5" id="KW-0418">Kinase</keyword>
<dbReference type="Pfam" id="PF02518">
    <property type="entry name" value="HATPase_c"/>
    <property type="match status" value="1"/>
</dbReference>
<evidence type="ECO:0000313" key="9">
    <source>
        <dbReference type="EMBL" id="OGZ05143.1"/>
    </source>
</evidence>
<dbReference type="InterPro" id="IPR036890">
    <property type="entry name" value="HATPase_C_sf"/>
</dbReference>